<dbReference type="InterPro" id="IPR001245">
    <property type="entry name" value="Ser-Thr/Tyr_kinase_cat_dom"/>
</dbReference>
<organism evidence="6 7">
    <name type="scientific">Trichomonas vaginalis (strain ATCC PRA-98 / G3)</name>
    <dbReference type="NCBI Taxonomy" id="412133"/>
    <lineage>
        <taxon>Eukaryota</taxon>
        <taxon>Metamonada</taxon>
        <taxon>Parabasalia</taxon>
        <taxon>Trichomonadida</taxon>
        <taxon>Trichomonadidae</taxon>
        <taxon>Trichomonas</taxon>
    </lineage>
</organism>
<protein>
    <submittedName>
        <fullName evidence="6">TKL family protein kinase</fullName>
    </submittedName>
</protein>
<dbReference type="EMBL" id="DS113200">
    <property type="protein sequence ID" value="EAY20142.1"/>
    <property type="molecule type" value="Genomic_DNA"/>
</dbReference>
<dbReference type="SMR" id="A2DH69"/>
<keyword evidence="6" id="KW-0418">Kinase</keyword>
<dbReference type="RefSeq" id="XP_001581128.1">
    <property type="nucleotide sequence ID" value="XM_001581078.1"/>
</dbReference>
<dbReference type="GO" id="GO:0007165">
    <property type="term" value="P:signal transduction"/>
    <property type="evidence" value="ECO:0000318"/>
    <property type="project" value="GO_Central"/>
</dbReference>
<dbReference type="InterPro" id="IPR000719">
    <property type="entry name" value="Prot_kinase_dom"/>
</dbReference>
<dbReference type="PANTHER" id="PTHR23257:SF958">
    <property type="entry name" value="SERINE_THREONINE-PROTEIN KINASE WNK4"/>
    <property type="match status" value="1"/>
</dbReference>
<dbReference type="InterPro" id="IPR011009">
    <property type="entry name" value="Kinase-like_dom_sf"/>
</dbReference>
<evidence type="ECO:0000256" key="1">
    <source>
        <dbReference type="ARBA" id="ARBA00022527"/>
    </source>
</evidence>
<dbReference type="GO" id="GO:0004674">
    <property type="term" value="F:protein serine/threonine kinase activity"/>
    <property type="evidence" value="ECO:0007669"/>
    <property type="project" value="UniProtKB-KW"/>
</dbReference>
<dbReference type="VEuPathDB" id="TrichDB:TVAG_020870"/>
<dbReference type="GO" id="GO:0005524">
    <property type="term" value="F:ATP binding"/>
    <property type="evidence" value="ECO:0007669"/>
    <property type="project" value="UniProtKB-UniRule"/>
</dbReference>
<keyword evidence="3 4" id="KW-0067">ATP-binding</keyword>
<dbReference type="InterPro" id="IPR050167">
    <property type="entry name" value="Ser_Thr_protein_kinase"/>
</dbReference>
<dbReference type="InParanoid" id="A2DH69"/>
<dbReference type="GO" id="GO:0004672">
    <property type="term" value="F:protein kinase activity"/>
    <property type="evidence" value="ECO:0000318"/>
    <property type="project" value="GO_Central"/>
</dbReference>
<feature type="binding site" evidence="4">
    <location>
        <position position="234"/>
    </location>
    <ligand>
        <name>ATP</name>
        <dbReference type="ChEBI" id="CHEBI:30616"/>
    </ligand>
</feature>
<evidence type="ECO:0000259" key="5">
    <source>
        <dbReference type="PROSITE" id="PS50011"/>
    </source>
</evidence>
<keyword evidence="2 4" id="KW-0547">Nucleotide-binding</keyword>
<dbReference type="Pfam" id="PF07714">
    <property type="entry name" value="PK_Tyr_Ser-Thr"/>
    <property type="match status" value="1"/>
</dbReference>
<dbReference type="Gene3D" id="1.10.510.10">
    <property type="entry name" value="Transferase(Phosphotransferase) domain 1"/>
    <property type="match status" value="1"/>
</dbReference>
<dbReference type="SMART" id="SM00220">
    <property type="entry name" value="S_TKc"/>
    <property type="match status" value="1"/>
</dbReference>
<accession>A2DH69</accession>
<name>A2DH69_TRIV3</name>
<dbReference type="PROSITE" id="PS00108">
    <property type="entry name" value="PROTEIN_KINASE_ST"/>
    <property type="match status" value="1"/>
</dbReference>
<dbReference type="Proteomes" id="UP000001542">
    <property type="component" value="Unassembled WGS sequence"/>
</dbReference>
<feature type="domain" description="Protein kinase" evidence="5">
    <location>
        <begin position="205"/>
        <end position="461"/>
    </location>
</feature>
<keyword evidence="7" id="KW-1185">Reference proteome</keyword>
<evidence type="ECO:0000256" key="3">
    <source>
        <dbReference type="ARBA" id="ARBA00022840"/>
    </source>
</evidence>
<dbReference type="InterPro" id="IPR008271">
    <property type="entry name" value="Ser/Thr_kinase_AS"/>
</dbReference>
<evidence type="ECO:0000313" key="6">
    <source>
        <dbReference type="EMBL" id="EAY20142.1"/>
    </source>
</evidence>
<proteinExistence type="predicted"/>
<reference evidence="6" key="1">
    <citation type="submission" date="2006-10" db="EMBL/GenBank/DDBJ databases">
        <authorList>
            <person name="Amadeo P."/>
            <person name="Zhao Q."/>
            <person name="Wortman J."/>
            <person name="Fraser-Liggett C."/>
            <person name="Carlton J."/>
        </authorList>
    </citation>
    <scope>NUCLEOTIDE SEQUENCE</scope>
    <source>
        <strain evidence="6">G3</strain>
    </source>
</reference>
<evidence type="ECO:0000313" key="7">
    <source>
        <dbReference type="Proteomes" id="UP000001542"/>
    </source>
</evidence>
<gene>
    <name evidence="6" type="ORF">TVAG_020870</name>
</gene>
<reference evidence="6" key="2">
    <citation type="journal article" date="2007" name="Science">
        <title>Draft genome sequence of the sexually transmitted pathogen Trichomonas vaginalis.</title>
        <authorList>
            <person name="Carlton J.M."/>
            <person name="Hirt R.P."/>
            <person name="Silva J.C."/>
            <person name="Delcher A.L."/>
            <person name="Schatz M."/>
            <person name="Zhao Q."/>
            <person name="Wortman J.R."/>
            <person name="Bidwell S.L."/>
            <person name="Alsmark U.C.M."/>
            <person name="Besteiro S."/>
            <person name="Sicheritz-Ponten T."/>
            <person name="Noel C.J."/>
            <person name="Dacks J.B."/>
            <person name="Foster P.G."/>
            <person name="Simillion C."/>
            <person name="Van de Peer Y."/>
            <person name="Miranda-Saavedra D."/>
            <person name="Barton G.J."/>
            <person name="Westrop G.D."/>
            <person name="Mueller S."/>
            <person name="Dessi D."/>
            <person name="Fiori P.L."/>
            <person name="Ren Q."/>
            <person name="Paulsen I."/>
            <person name="Zhang H."/>
            <person name="Bastida-Corcuera F.D."/>
            <person name="Simoes-Barbosa A."/>
            <person name="Brown M.T."/>
            <person name="Hayes R.D."/>
            <person name="Mukherjee M."/>
            <person name="Okumura C.Y."/>
            <person name="Schneider R."/>
            <person name="Smith A.J."/>
            <person name="Vanacova S."/>
            <person name="Villalvazo M."/>
            <person name="Haas B.J."/>
            <person name="Pertea M."/>
            <person name="Feldblyum T.V."/>
            <person name="Utterback T.R."/>
            <person name="Shu C.L."/>
            <person name="Osoegawa K."/>
            <person name="de Jong P.J."/>
            <person name="Hrdy I."/>
            <person name="Horvathova L."/>
            <person name="Zubacova Z."/>
            <person name="Dolezal P."/>
            <person name="Malik S.B."/>
            <person name="Logsdon J.M. Jr."/>
            <person name="Henze K."/>
            <person name="Gupta A."/>
            <person name="Wang C.C."/>
            <person name="Dunne R.L."/>
            <person name="Upcroft J.A."/>
            <person name="Upcroft P."/>
            <person name="White O."/>
            <person name="Salzberg S.L."/>
            <person name="Tang P."/>
            <person name="Chiu C.-H."/>
            <person name="Lee Y.-S."/>
            <person name="Embley T.M."/>
            <person name="Coombs G.H."/>
            <person name="Mottram J.C."/>
            <person name="Tachezy J."/>
            <person name="Fraser-Liggett C.M."/>
            <person name="Johnson P.J."/>
        </authorList>
    </citation>
    <scope>NUCLEOTIDE SEQUENCE [LARGE SCALE GENOMIC DNA]</scope>
    <source>
        <strain evidence="6">G3</strain>
    </source>
</reference>
<dbReference type="eggNOG" id="KOG0192">
    <property type="taxonomic scope" value="Eukaryota"/>
</dbReference>
<dbReference type="AlphaFoldDB" id="A2DH69"/>
<evidence type="ECO:0000256" key="4">
    <source>
        <dbReference type="PROSITE-ProRule" id="PRU10141"/>
    </source>
</evidence>
<dbReference type="PANTHER" id="PTHR23257">
    <property type="entry name" value="SERINE-THREONINE PROTEIN KINASE"/>
    <property type="match status" value="1"/>
</dbReference>
<evidence type="ECO:0000256" key="2">
    <source>
        <dbReference type="ARBA" id="ARBA00022741"/>
    </source>
</evidence>
<dbReference type="GO" id="GO:0005737">
    <property type="term" value="C:cytoplasm"/>
    <property type="evidence" value="ECO:0000318"/>
    <property type="project" value="GO_Central"/>
</dbReference>
<dbReference type="SUPFAM" id="SSF56112">
    <property type="entry name" value="Protein kinase-like (PK-like)"/>
    <property type="match status" value="1"/>
</dbReference>
<dbReference type="PROSITE" id="PS50011">
    <property type="entry name" value="PROTEIN_KINASE_DOM"/>
    <property type="match status" value="1"/>
</dbReference>
<dbReference type="OrthoDB" id="4062651at2759"/>
<dbReference type="PRINTS" id="PR00109">
    <property type="entry name" value="TYRKINASE"/>
</dbReference>
<sequence length="786" mass="88468">MKTLKYLVREIGKLYNGLVELLPNVVAHGAKFQLSMCQYHNFLQSFSQRASKIPLTEAHMKAFITIKKFSQNYQDIFTQNYSDCWAQNFLENQIDYVPTLLCQYATALQEATMDLDPIGARAFNSAAPEWLQYHIFDLKAIEASLNQYLANPDSDDQITGVVEKRINQIHEFIQAYEGKTFGENDVVFSPIPIIFQQWRLLYSDLEIEKEIGSGVSSNVYIGILKKTKEKVAIKALKFEQLQGAKLNAFQRELSVLASAQHECLLRFVGATDTYPFCIVTEWMPGGSLYNDLNNTGNLSPTERSIAMFDIARGMRCLHNRHIIHRDLKTLNVLIDANNRAKIIDFGLSRYANEQFMSESIGTPHWMAPELLGSSKQYDLKVDVYAYAIVCWEILMCEVPYEGLLPPQIIARVLINDLRPPLEDDCPPGLRRLITSCWQRDPNMRPSFNEIITMFAKCDIYVPGTDMEVFENYIKTKIAAETEDIDQKMKTAVESGQALSIVKVIEENGIPENRGDYFLSLVSEIRDFDLKVRGLKPFFFTPLASKATFLVKQIGYDRLSPSSMDLLINTFPTGNDDVDTTIFVIACKAKRETSVILRSVNARNVQLAFELISRGGAESGETFKAVVDVAVHAANDHRVDSMLAASAVRCLAKLGALDKLGVSYLMNNITSTDPTFMAVCTSALAQMVEKGARLDNDQIKRVYDSINDNSLAVLVLSIACNDHDNAETIVRLDLAKKLNQDLVATIYLRACQHKDIAVSLKQQLERLLPTIQDINIVNLVRSTLDAM</sequence>
<keyword evidence="6" id="KW-0808">Transferase</keyword>
<dbReference type="STRING" id="5722.A2DH69"/>
<dbReference type="InterPro" id="IPR017441">
    <property type="entry name" value="Protein_kinase_ATP_BS"/>
</dbReference>
<keyword evidence="1" id="KW-0723">Serine/threonine-protein kinase</keyword>
<dbReference type="KEGG" id="tva:5465674"/>
<dbReference type="CDD" id="cd13999">
    <property type="entry name" value="STKc_MAP3K-like"/>
    <property type="match status" value="1"/>
</dbReference>
<dbReference type="PROSITE" id="PS00107">
    <property type="entry name" value="PROTEIN_KINASE_ATP"/>
    <property type="match status" value="1"/>
</dbReference>
<dbReference type="VEuPathDB" id="TrichDB:TVAGG3_0677060"/>